<feature type="transmembrane region" description="Helical" evidence="5">
    <location>
        <begin position="234"/>
        <end position="254"/>
    </location>
</feature>
<accession>F2U3N8</accession>
<dbReference type="Pfam" id="PF02535">
    <property type="entry name" value="Zip"/>
    <property type="match status" value="1"/>
</dbReference>
<dbReference type="GO" id="GO:0005385">
    <property type="term" value="F:zinc ion transmembrane transporter activity"/>
    <property type="evidence" value="ECO:0007669"/>
    <property type="project" value="TreeGrafter"/>
</dbReference>
<evidence type="ECO:0000256" key="5">
    <source>
        <dbReference type="SAM" id="Phobius"/>
    </source>
</evidence>
<organism evidence="7">
    <name type="scientific">Salpingoeca rosetta (strain ATCC 50818 / BSB-021)</name>
    <dbReference type="NCBI Taxonomy" id="946362"/>
    <lineage>
        <taxon>Eukaryota</taxon>
        <taxon>Choanoflagellata</taxon>
        <taxon>Craspedida</taxon>
        <taxon>Salpingoecidae</taxon>
        <taxon>Salpingoeca</taxon>
    </lineage>
</organism>
<feature type="transmembrane region" description="Helical" evidence="5">
    <location>
        <begin position="201"/>
        <end position="222"/>
    </location>
</feature>
<keyword evidence="4 5" id="KW-0472">Membrane</keyword>
<dbReference type="FunCoup" id="F2U3N8">
    <property type="interactions" value="544"/>
</dbReference>
<evidence type="ECO:0000256" key="1">
    <source>
        <dbReference type="ARBA" id="ARBA00004141"/>
    </source>
</evidence>
<comment type="subcellular location">
    <subcellularLocation>
        <location evidence="1">Membrane</location>
        <topology evidence="1">Multi-pass membrane protein</topology>
    </subcellularLocation>
</comment>
<gene>
    <name evidence="6" type="ORF">PTSG_02903</name>
</gene>
<keyword evidence="3 5" id="KW-1133">Transmembrane helix</keyword>
<feature type="transmembrane region" description="Helical" evidence="5">
    <location>
        <begin position="266"/>
        <end position="282"/>
    </location>
</feature>
<feature type="transmembrane region" description="Helical" evidence="5">
    <location>
        <begin position="170"/>
        <end position="189"/>
    </location>
</feature>
<sequence length="283" mass="29971">MSDLEYGAIPGTLVTGALGCLLPYMTKKLDKEVRGTVLVRGNAFAAGVLSSAGLVHLLPDATESITFTKFPFASCLAGVVFIVLLFIEMVSHRPIRQTPPPPLVNGIDQMERVQSPPPHANLESPLLAPNATAPPPKRQLHVYVLAIGLVAHSIIAGLALSLTGRPSTQIGILVAVLAHKAFAAFALGNSTVRKGWSLSRAAPLLAFFCCSTPLGIGIGLGIKTTITSDSNQAVPILQAGASGVFLYMGFWHLLHDMITDIDLVDFFIYALGYGTMSTLAIWT</sequence>
<dbReference type="PANTHER" id="PTHR11040:SF44">
    <property type="entry name" value="PROTEIN ZNTC-RELATED"/>
    <property type="match status" value="1"/>
</dbReference>
<evidence type="ECO:0000313" key="7">
    <source>
        <dbReference type="Proteomes" id="UP000007799"/>
    </source>
</evidence>
<dbReference type="STRING" id="946362.F2U3N8"/>
<keyword evidence="7" id="KW-1185">Reference proteome</keyword>
<dbReference type="OMA" id="VMEICIA"/>
<evidence type="ECO:0000256" key="3">
    <source>
        <dbReference type="ARBA" id="ARBA00022989"/>
    </source>
</evidence>
<dbReference type="InParanoid" id="F2U3N8"/>
<evidence type="ECO:0008006" key="8">
    <source>
        <dbReference type="Google" id="ProtNLM"/>
    </source>
</evidence>
<dbReference type="OrthoDB" id="448280at2759"/>
<dbReference type="KEGG" id="sre:PTSG_02903"/>
<evidence type="ECO:0000256" key="4">
    <source>
        <dbReference type="ARBA" id="ARBA00023136"/>
    </source>
</evidence>
<dbReference type="EMBL" id="GL832960">
    <property type="protein sequence ID" value="EGD82232.1"/>
    <property type="molecule type" value="Genomic_DNA"/>
</dbReference>
<feature type="transmembrane region" description="Helical" evidence="5">
    <location>
        <begin position="142"/>
        <end position="164"/>
    </location>
</feature>
<dbReference type="InterPro" id="IPR003689">
    <property type="entry name" value="ZIP"/>
</dbReference>
<evidence type="ECO:0000256" key="2">
    <source>
        <dbReference type="ARBA" id="ARBA00022692"/>
    </source>
</evidence>
<name>F2U3N8_SALR5</name>
<dbReference type="GeneID" id="16077000"/>
<dbReference type="GO" id="GO:0016020">
    <property type="term" value="C:membrane"/>
    <property type="evidence" value="ECO:0007669"/>
    <property type="project" value="UniProtKB-SubCell"/>
</dbReference>
<dbReference type="Proteomes" id="UP000007799">
    <property type="component" value="Unassembled WGS sequence"/>
</dbReference>
<dbReference type="RefSeq" id="XP_004996415.1">
    <property type="nucleotide sequence ID" value="XM_004996358.1"/>
</dbReference>
<feature type="transmembrane region" description="Helical" evidence="5">
    <location>
        <begin position="6"/>
        <end position="25"/>
    </location>
</feature>
<protein>
    <recommendedName>
        <fullName evidence="8">Zinc/iron permease</fullName>
    </recommendedName>
</protein>
<keyword evidence="2 5" id="KW-0812">Transmembrane</keyword>
<dbReference type="AlphaFoldDB" id="F2U3N8"/>
<dbReference type="eggNOG" id="KOG1558">
    <property type="taxonomic scope" value="Eukaryota"/>
</dbReference>
<feature type="transmembrane region" description="Helical" evidence="5">
    <location>
        <begin position="70"/>
        <end position="87"/>
    </location>
</feature>
<reference evidence="6" key="1">
    <citation type="submission" date="2009-08" db="EMBL/GenBank/DDBJ databases">
        <title>Annotation of Salpingoeca rosetta.</title>
        <authorList>
            <consortium name="The Broad Institute Genome Sequencing Platform"/>
            <person name="Russ C."/>
            <person name="Cuomo C."/>
            <person name="Burger G."/>
            <person name="Gray M.W."/>
            <person name="Holland P.W.H."/>
            <person name="King N."/>
            <person name="Lang F.B.F."/>
            <person name="Roger A.J."/>
            <person name="Ruiz-Trillo I."/>
            <person name="Young S.K."/>
            <person name="Zeng Q."/>
            <person name="Gargeya S."/>
            <person name="Alvarado L."/>
            <person name="Berlin A."/>
            <person name="Chapman S.B."/>
            <person name="Chen Z."/>
            <person name="Freedman E."/>
            <person name="Gellesch M."/>
            <person name="Goldberg J."/>
            <person name="Griggs A."/>
            <person name="Gujja S."/>
            <person name="Heilman E."/>
            <person name="Heiman D."/>
            <person name="Howarth C."/>
            <person name="Mehta T."/>
            <person name="Neiman D."/>
            <person name="Pearson M."/>
            <person name="Roberts A."/>
            <person name="Saif S."/>
            <person name="Shea T."/>
            <person name="Shenoy N."/>
            <person name="Sisk P."/>
            <person name="Stolte C."/>
            <person name="Sykes S."/>
            <person name="White J."/>
            <person name="Yandava C."/>
            <person name="Haas B."/>
            <person name="Nusbaum C."/>
            <person name="Birren B."/>
        </authorList>
    </citation>
    <scope>NUCLEOTIDE SEQUENCE [LARGE SCALE GENOMIC DNA]</scope>
    <source>
        <strain evidence="6">ATCC 50818</strain>
    </source>
</reference>
<feature type="transmembrane region" description="Helical" evidence="5">
    <location>
        <begin position="37"/>
        <end position="58"/>
    </location>
</feature>
<dbReference type="PANTHER" id="PTHR11040">
    <property type="entry name" value="ZINC/IRON TRANSPORTER"/>
    <property type="match status" value="1"/>
</dbReference>
<proteinExistence type="predicted"/>
<evidence type="ECO:0000313" key="6">
    <source>
        <dbReference type="EMBL" id="EGD82232.1"/>
    </source>
</evidence>